<evidence type="ECO:0000313" key="14">
    <source>
        <dbReference type="EMBL" id="KGB32566.1"/>
    </source>
</evidence>
<evidence type="ECO:0000256" key="2">
    <source>
        <dbReference type="ARBA" id="ARBA00004496"/>
    </source>
</evidence>
<feature type="repeat" description="WD" evidence="11">
    <location>
        <begin position="613"/>
        <end position="636"/>
    </location>
</feature>
<keyword evidence="9" id="KW-0677">Repeat</keyword>
<keyword evidence="6" id="KW-0963">Cytoplasm</keyword>
<evidence type="ECO:0000256" key="3">
    <source>
        <dbReference type="ARBA" id="ARBA00005043"/>
    </source>
</evidence>
<dbReference type="InterPro" id="IPR001680">
    <property type="entry name" value="WD40_rpt"/>
</dbReference>
<accession>A0A095AFD2</accession>
<evidence type="ECO:0000256" key="1">
    <source>
        <dbReference type="ARBA" id="ARBA00004123"/>
    </source>
</evidence>
<dbReference type="SUPFAM" id="SSF50978">
    <property type="entry name" value="WD40 repeat-like"/>
    <property type="match status" value="3"/>
</dbReference>
<feature type="region of interest" description="Disordered" evidence="12">
    <location>
        <begin position="178"/>
        <end position="204"/>
    </location>
</feature>
<keyword evidence="10" id="KW-0539">Nucleus</keyword>
<protein>
    <recommendedName>
        <fullName evidence="5">Elongator complex protein 2</fullName>
    </recommendedName>
</protein>
<evidence type="ECO:0000256" key="8">
    <source>
        <dbReference type="ARBA" id="ARBA00022694"/>
    </source>
</evidence>
<evidence type="ECO:0000256" key="5">
    <source>
        <dbReference type="ARBA" id="ARBA00020267"/>
    </source>
</evidence>
<dbReference type="STRING" id="6185.A0A095AFD2"/>
<dbReference type="PROSITE" id="PS50294">
    <property type="entry name" value="WD_REPEATS_REGION"/>
    <property type="match status" value="2"/>
</dbReference>
<dbReference type="Pfam" id="PF09734">
    <property type="entry name" value="Tau95"/>
    <property type="match status" value="1"/>
</dbReference>
<dbReference type="SMART" id="SM00320">
    <property type="entry name" value="WD40"/>
    <property type="match status" value="8"/>
</dbReference>
<proteinExistence type="inferred from homology"/>
<dbReference type="InterPro" id="IPR036322">
    <property type="entry name" value="WD40_repeat_dom_sf"/>
</dbReference>
<sequence>MDVITARKARPTFGYLVNLDDVTPTSPRPGAIQRVINLGLSAIQVKDEIQKLFDERPIWLRPALAYHMPGDTRLVYFTQILPSVAYYMIRGPWSRAWIRYGYDPRKDPEARRYQVIDFRVQAYMVVRKLLCHSSSRKRMLCTDANKRVLADCRKSYESVHSREDSFWDELLNSSKKSQEDNIDYDGNDELDPTIIDDAEDDDGDDRIQKNLGKVADYRFGPNNWPTTHQVRYCLSDIEIPEVQAMLEEVPERTEIDPVDGWLRPGGIKRIRDLLGQYLKKWISESDPTHADSGADTLPSIMDSASKEKISFNSKIHCVYTSVGINHFSGCSSIIAVRSSNKSTVETILAFGSSHFICLAKSYSYLNDEMINLNTNFSQDNFRVYQTLPGHNSDVRCARWLDCCFHNNGSSQVYQHTMCFLMSSDSCGLVIIWACPTESLICPDETENWHIINKFQTPNNSIINSIDGYFFPSSENDHSCSGTLFLSAAADTSVHNWSVHISQNLLTNKSILLPCILISNITRVPSLCLCLRRFCIKYNFQTSSDNIDVSWLHFIVLGLDNGQTEIWSGHLVNGQNENVKSLNFTLSTTISGHQDWTRCIDVCIDHGLTSPVVLIVTGGQDNIVRIWRLYSPENDNSVTSPGHAKASSLHLPEWFATNNICMCVAPESVLASHENWVTGVRWGPINGLFPPNLLTCSMDKSLIIWQPPSENVLDSSDMCSLWKEKARLGHFGDTGLSLMDCHWFPNDGHKGSISVWCRSDKDFWLPALPLTGHVGPVADLSWMSTFPEENFKDDDSYTYLLTAGFDQTVRLHACQPNTSNEEKELIQEFWFELARPQIHGYDMNAIASISPIFYVSAGDEKVVRVFTTTKDFLNSFKKLYKSPSICSKLDRILADSLIPTGAVQPPLGLSNQIVSSPSNSNDNNVIENHNNIEDNSDRNEYVNNEKKENLDKVCTSNELPTEDRLQHATLWPEVKKLYGHPYEIYCLAVHPRQFLVASACTASKPEYAHIILWNGNSNWCIHQRLQHHQLTVTQLAWSHDGTRLLAVSRDRTWSLWSEQPMNSATEGTNHELSNYILSAYPIKGQSHSRIIWTCAWSPDDKYFFTGSRDSSIYCWNATVKIQKSTDCLPPEALRRLDIYKELGKSVTAIDVCESFNSECSSNLHSYLMAVGLESGNIILLKLCETGSSERFFTWLIVLNFPPDWCHVPGKRLRQISFSPQKDNYLETSIKYMATSGDDGIVRIFKINIKLL</sequence>
<comment type="pathway">
    <text evidence="3">tRNA modification; 5-methoxycarbonylmethyl-2-thiouridine-tRNA biosynthesis.</text>
</comment>
<keyword evidence="8" id="KW-0819">tRNA processing</keyword>
<dbReference type="GO" id="GO:0005737">
    <property type="term" value="C:cytoplasm"/>
    <property type="evidence" value="ECO:0007669"/>
    <property type="project" value="UniProtKB-SubCell"/>
</dbReference>
<dbReference type="PANTHER" id="PTHR44111:SF1">
    <property type="entry name" value="ELONGATOR COMPLEX PROTEIN 2"/>
    <property type="match status" value="1"/>
</dbReference>
<evidence type="ECO:0000259" key="13">
    <source>
        <dbReference type="Pfam" id="PF09734"/>
    </source>
</evidence>
<reference evidence="14" key="1">
    <citation type="journal article" date="2012" name="Nat. Genet.">
        <title>Whole-genome sequence of Schistosoma haematobium.</title>
        <authorList>
            <person name="Young N.D."/>
            <person name="Jex A.R."/>
            <person name="Li B."/>
            <person name="Liu S."/>
            <person name="Yang L."/>
            <person name="Xiong Z."/>
            <person name="Li Y."/>
            <person name="Cantacessi C."/>
            <person name="Hall R.S."/>
            <person name="Xu X."/>
            <person name="Chen F."/>
            <person name="Wu X."/>
            <person name="Zerlotini A."/>
            <person name="Oliveira G."/>
            <person name="Hofmann A."/>
            <person name="Zhang G."/>
            <person name="Fang X."/>
            <person name="Kang Y."/>
            <person name="Campbell B.E."/>
            <person name="Loukas A."/>
            <person name="Ranganathan S."/>
            <person name="Rollinson D."/>
            <person name="Rinaldi G."/>
            <person name="Brindley P.J."/>
            <person name="Yang H."/>
            <person name="Wang J."/>
            <person name="Wang J."/>
            <person name="Gasser R.B."/>
        </authorList>
    </citation>
    <scope>NUCLEOTIDE SEQUENCE [LARGE SCALE GENOMIC DNA]</scope>
</reference>
<feature type="compositionally biased region" description="Acidic residues" evidence="12">
    <location>
        <begin position="180"/>
        <end position="204"/>
    </location>
</feature>
<evidence type="ECO:0000256" key="9">
    <source>
        <dbReference type="ARBA" id="ARBA00022737"/>
    </source>
</evidence>
<evidence type="ECO:0000256" key="11">
    <source>
        <dbReference type="PROSITE-ProRule" id="PRU00221"/>
    </source>
</evidence>
<feature type="repeat" description="WD" evidence="11">
    <location>
        <begin position="1024"/>
        <end position="1056"/>
    </location>
</feature>
<dbReference type="EMBL" id="KL250508">
    <property type="protein sequence ID" value="KGB32566.1"/>
    <property type="molecule type" value="Genomic_DNA"/>
</dbReference>
<evidence type="ECO:0000256" key="12">
    <source>
        <dbReference type="SAM" id="MobiDB-lite"/>
    </source>
</evidence>
<dbReference type="UniPathway" id="UPA00988"/>
<gene>
    <name evidence="14" type="ORF">MS3_00705</name>
</gene>
<feature type="domain" description="Transcription factor IIIC subunit 5 HTH" evidence="13">
    <location>
        <begin position="3"/>
        <end position="119"/>
    </location>
</feature>
<evidence type="ECO:0000256" key="4">
    <source>
        <dbReference type="ARBA" id="ARBA00005881"/>
    </source>
</evidence>
<dbReference type="PROSITE" id="PS50082">
    <property type="entry name" value="WD_REPEATS_2"/>
    <property type="match status" value="3"/>
</dbReference>
<dbReference type="InterPro" id="IPR019136">
    <property type="entry name" value="TF_IIIC_su-5_HTH"/>
</dbReference>
<dbReference type="Gene3D" id="2.130.10.10">
    <property type="entry name" value="YVTN repeat-like/Quinoprotein amine dehydrogenase"/>
    <property type="match status" value="4"/>
</dbReference>
<comment type="subcellular location">
    <subcellularLocation>
        <location evidence="2">Cytoplasm</location>
    </subcellularLocation>
    <subcellularLocation>
        <location evidence="1">Nucleus</location>
    </subcellularLocation>
</comment>
<dbReference type="GO" id="GO:0005634">
    <property type="term" value="C:nucleus"/>
    <property type="evidence" value="ECO:0007669"/>
    <property type="project" value="UniProtKB-SubCell"/>
</dbReference>
<dbReference type="GO" id="GO:0033588">
    <property type="term" value="C:elongator holoenzyme complex"/>
    <property type="evidence" value="ECO:0007669"/>
    <property type="project" value="InterPro"/>
</dbReference>
<evidence type="ECO:0000256" key="6">
    <source>
        <dbReference type="ARBA" id="ARBA00022490"/>
    </source>
</evidence>
<evidence type="ECO:0000256" key="10">
    <source>
        <dbReference type="ARBA" id="ARBA00023242"/>
    </source>
</evidence>
<keyword evidence="7 11" id="KW-0853">WD repeat</keyword>
<organism evidence="14">
    <name type="scientific">Schistosoma haematobium</name>
    <name type="common">Blood fluke</name>
    <dbReference type="NCBI Taxonomy" id="6185"/>
    <lineage>
        <taxon>Eukaryota</taxon>
        <taxon>Metazoa</taxon>
        <taxon>Spiralia</taxon>
        <taxon>Lophotrochozoa</taxon>
        <taxon>Platyhelminthes</taxon>
        <taxon>Trematoda</taxon>
        <taxon>Digenea</taxon>
        <taxon>Strigeidida</taxon>
        <taxon>Schistosomatoidea</taxon>
        <taxon>Schistosomatidae</taxon>
        <taxon>Schistosoma</taxon>
    </lineage>
</organism>
<feature type="repeat" description="WD" evidence="11">
    <location>
        <begin position="1083"/>
        <end position="1115"/>
    </location>
</feature>
<evidence type="ECO:0000256" key="7">
    <source>
        <dbReference type="ARBA" id="ARBA00022574"/>
    </source>
</evidence>
<dbReference type="AlphaFoldDB" id="A0A095AFD2"/>
<dbReference type="Pfam" id="PF00400">
    <property type="entry name" value="WD40"/>
    <property type="match status" value="4"/>
</dbReference>
<dbReference type="PANTHER" id="PTHR44111">
    <property type="entry name" value="ELONGATOR COMPLEX PROTEIN 2"/>
    <property type="match status" value="1"/>
</dbReference>
<comment type="similarity">
    <text evidence="4">Belongs to the WD repeat ELP2 family.</text>
</comment>
<dbReference type="GO" id="GO:0002098">
    <property type="term" value="P:tRNA wobble uridine modification"/>
    <property type="evidence" value="ECO:0007669"/>
    <property type="project" value="InterPro"/>
</dbReference>
<dbReference type="InterPro" id="IPR037289">
    <property type="entry name" value="Elp2"/>
</dbReference>
<dbReference type="InterPro" id="IPR015943">
    <property type="entry name" value="WD40/YVTN_repeat-like_dom_sf"/>
</dbReference>
<name>A0A095AFD2_SCHHA</name>